<evidence type="ECO:0000256" key="1">
    <source>
        <dbReference type="SAM" id="SignalP"/>
    </source>
</evidence>
<organism evidence="2">
    <name type="scientific">Desulfacinum infernum</name>
    <dbReference type="NCBI Taxonomy" id="35837"/>
    <lineage>
        <taxon>Bacteria</taxon>
        <taxon>Pseudomonadati</taxon>
        <taxon>Thermodesulfobacteriota</taxon>
        <taxon>Syntrophobacteria</taxon>
        <taxon>Syntrophobacterales</taxon>
        <taxon>Syntrophobacteraceae</taxon>
        <taxon>Desulfacinum</taxon>
    </lineage>
</organism>
<protein>
    <recommendedName>
        <fullName evidence="3">SH3 domain-containing protein</fullName>
    </recommendedName>
</protein>
<name>A0A832A305_9BACT</name>
<reference evidence="2" key="1">
    <citation type="journal article" date="2020" name="mSystems">
        <title>Genome- and Community-Level Interaction Insights into Carbon Utilization and Element Cycling Functions of Hydrothermarchaeota in Hydrothermal Sediment.</title>
        <authorList>
            <person name="Zhou Z."/>
            <person name="Liu Y."/>
            <person name="Xu W."/>
            <person name="Pan J."/>
            <person name="Luo Z.H."/>
            <person name="Li M."/>
        </authorList>
    </citation>
    <scope>NUCLEOTIDE SEQUENCE [LARGE SCALE GENOMIC DNA]</scope>
    <source>
        <strain evidence="2">SpSt-456</strain>
    </source>
</reference>
<dbReference type="EMBL" id="DSTK01000031">
    <property type="protein sequence ID" value="HFK97608.1"/>
    <property type="molecule type" value="Genomic_DNA"/>
</dbReference>
<evidence type="ECO:0008006" key="3">
    <source>
        <dbReference type="Google" id="ProtNLM"/>
    </source>
</evidence>
<accession>A0A832A305</accession>
<proteinExistence type="predicted"/>
<feature type="chain" id="PRO_5032406058" description="SH3 domain-containing protein" evidence="1">
    <location>
        <begin position="32"/>
        <end position="274"/>
    </location>
</feature>
<keyword evidence="1" id="KW-0732">Signal</keyword>
<evidence type="ECO:0000313" key="2">
    <source>
        <dbReference type="EMBL" id="HFK97608.1"/>
    </source>
</evidence>
<sequence>MVTDRRAGHRRNRLWACLFVLCWIQTNSAWNAPPAVADSLRRAETDSLEGVFLEAVPYYAKVATRTMRHEATIIPKGYPSGVRLGVIPAGTPVTVLRVFANDTESRYTLRLRTPGGGEGYATAKFFKPLKGAGPRGKILFVHLQGRYEYEGNSREIRRILALYETYVKENPHSPYVPEALLCILKLGCRWWDGLLHSKVSSPQTTSALRAMLNRNLMKIMENRFCEAACRQKIPAVRALLPAEGASVSFGPLPPALWIALEELERTLPASLSQP</sequence>
<comment type="caution">
    <text evidence="2">The sequence shown here is derived from an EMBL/GenBank/DDBJ whole genome shotgun (WGS) entry which is preliminary data.</text>
</comment>
<feature type="signal peptide" evidence="1">
    <location>
        <begin position="1"/>
        <end position="31"/>
    </location>
</feature>
<dbReference type="AlphaFoldDB" id="A0A832A305"/>
<gene>
    <name evidence="2" type="ORF">ENS06_09865</name>
</gene>